<sequence>MAQILTCLALPAPACVRHGVFPDASPPDLPPGLAAHLPQTGTVLWPAESCPAGRTGQFHPAPALRTAAMGEWQGRALKDMPATDLERWVSDPDFAPPGGESRSMLMQRVAAWLAELPPAPRHLTALADATVIRAIVIAALGGTAAMLPRLDIAPHSRTVLTRHAMWRVSCTGTPLEESL</sequence>
<dbReference type="Gene3D" id="3.40.50.1240">
    <property type="entry name" value="Phosphoglycerate mutase-like"/>
    <property type="match status" value="1"/>
</dbReference>
<name>A0A371Z0J9_9PROT</name>
<protein>
    <submittedName>
        <fullName evidence="1">Histidine phosphatase family protein</fullName>
    </submittedName>
</protein>
<dbReference type="OrthoDB" id="7502553at2"/>
<accession>A0A371Z0J9</accession>
<dbReference type="RefSeq" id="WP_116702984.1">
    <property type="nucleotide sequence ID" value="NZ_QUWV01000065.1"/>
</dbReference>
<dbReference type="AlphaFoldDB" id="A0A371Z0J9"/>
<reference evidence="1 2" key="1">
    <citation type="submission" date="2018-08" db="EMBL/GenBank/DDBJ databases">
        <title>Komagataeibacter sp. AV 382.</title>
        <authorList>
            <person name="Skraban J."/>
            <person name="Trcek J."/>
        </authorList>
    </citation>
    <scope>NUCLEOTIDE SEQUENCE [LARGE SCALE GENOMIC DNA]</scope>
    <source>
        <strain evidence="1 2">AV 382</strain>
    </source>
</reference>
<dbReference type="Pfam" id="PF00300">
    <property type="entry name" value="His_Phos_1"/>
    <property type="match status" value="1"/>
</dbReference>
<dbReference type="EMBL" id="QUWV01000065">
    <property type="protein sequence ID" value="RFD20003.1"/>
    <property type="molecule type" value="Genomic_DNA"/>
</dbReference>
<organism evidence="1 2">
    <name type="scientific">Komagataeibacter melaceti</name>
    <dbReference type="NCBI Taxonomy" id="2766577"/>
    <lineage>
        <taxon>Bacteria</taxon>
        <taxon>Pseudomonadati</taxon>
        <taxon>Pseudomonadota</taxon>
        <taxon>Alphaproteobacteria</taxon>
        <taxon>Acetobacterales</taxon>
        <taxon>Acetobacteraceae</taxon>
        <taxon>Komagataeibacter</taxon>
    </lineage>
</organism>
<dbReference type="InterPro" id="IPR013078">
    <property type="entry name" value="His_Pase_superF_clade-1"/>
</dbReference>
<gene>
    <name evidence="1" type="ORF">DY926_08565</name>
</gene>
<keyword evidence="2" id="KW-1185">Reference proteome</keyword>
<dbReference type="Proteomes" id="UP000262371">
    <property type="component" value="Unassembled WGS sequence"/>
</dbReference>
<proteinExistence type="predicted"/>
<dbReference type="InterPro" id="IPR029033">
    <property type="entry name" value="His_PPase_superfam"/>
</dbReference>
<evidence type="ECO:0000313" key="1">
    <source>
        <dbReference type="EMBL" id="RFD20003.1"/>
    </source>
</evidence>
<comment type="caution">
    <text evidence="1">The sequence shown here is derived from an EMBL/GenBank/DDBJ whole genome shotgun (WGS) entry which is preliminary data.</text>
</comment>
<dbReference type="SUPFAM" id="SSF53254">
    <property type="entry name" value="Phosphoglycerate mutase-like"/>
    <property type="match status" value="1"/>
</dbReference>
<evidence type="ECO:0000313" key="2">
    <source>
        <dbReference type="Proteomes" id="UP000262371"/>
    </source>
</evidence>